<protein>
    <recommendedName>
        <fullName evidence="2">Methyl-accepting transducer domain-containing protein</fullName>
    </recommendedName>
</protein>
<dbReference type="InterPro" id="IPR004090">
    <property type="entry name" value="Chemotax_Me-accpt_rcpt"/>
</dbReference>
<sequence>MFFSKKKDNQNILMALDNIEKYLKNDINYLPDINFEVKEKNKEIKNKLDSIFSLLNRKNNEEFMIYGELMLVCEKITNGLIGDKIFHVNTSNEKLNYIAKTINILVDNLKNVIEQIISTLNDYSNYNYLNKLSTNSISNDFERVFSGINKLQETITIMLVENKSNGLTLDKSSNILLSNVDKLNLSSNEAAVSLEQTASSIEEIALNIKNNTKSIIEMADYSSNLKESVKEGEIFANQTTQAMDEINTQVNLITQSISAIDQIAFQTNILSLNAAVEAATAGEAGKGFAVVAQEVRTLANRSLDVAKNIKIIVENAKDKANQGKNISNMMIEGYKELNENVTNTMNLIQNIESSSKEQLKSIEQINKAINQLDYQTQQNAQIASKTHDIALITDEIAKLVVNNANSKEFIGKMEVQPKECLN</sequence>
<accession>A0A644UP65</accession>
<comment type="caution">
    <text evidence="3">The sequence shown here is derived from an EMBL/GenBank/DDBJ whole genome shotgun (WGS) entry which is preliminary data.</text>
</comment>
<dbReference type="PROSITE" id="PS50111">
    <property type="entry name" value="CHEMOTAXIS_TRANSDUC_2"/>
    <property type="match status" value="1"/>
</dbReference>
<dbReference type="GO" id="GO:0006935">
    <property type="term" value="P:chemotaxis"/>
    <property type="evidence" value="ECO:0007669"/>
    <property type="project" value="UniProtKB-KW"/>
</dbReference>
<dbReference type="SMART" id="SM00283">
    <property type="entry name" value="MA"/>
    <property type="match status" value="1"/>
</dbReference>
<feature type="domain" description="Methyl-accepting transducer" evidence="2">
    <location>
        <begin position="165"/>
        <end position="387"/>
    </location>
</feature>
<gene>
    <name evidence="3" type="ORF">SDC9_26712</name>
</gene>
<organism evidence="3">
    <name type="scientific">bioreactor metagenome</name>
    <dbReference type="NCBI Taxonomy" id="1076179"/>
    <lineage>
        <taxon>unclassified sequences</taxon>
        <taxon>metagenomes</taxon>
        <taxon>ecological metagenomes</taxon>
    </lineage>
</organism>
<evidence type="ECO:0000313" key="3">
    <source>
        <dbReference type="EMBL" id="MPL80810.1"/>
    </source>
</evidence>
<evidence type="ECO:0000259" key="2">
    <source>
        <dbReference type="PROSITE" id="PS50111"/>
    </source>
</evidence>
<dbReference type="InterPro" id="IPR051310">
    <property type="entry name" value="MCP_chemotaxis"/>
</dbReference>
<dbReference type="EMBL" id="VSSQ01000142">
    <property type="protein sequence ID" value="MPL80810.1"/>
    <property type="molecule type" value="Genomic_DNA"/>
</dbReference>
<dbReference type="GO" id="GO:0004888">
    <property type="term" value="F:transmembrane signaling receptor activity"/>
    <property type="evidence" value="ECO:0007669"/>
    <property type="project" value="InterPro"/>
</dbReference>
<evidence type="ECO:0000256" key="1">
    <source>
        <dbReference type="ARBA" id="ARBA00022500"/>
    </source>
</evidence>
<dbReference type="Pfam" id="PF00015">
    <property type="entry name" value="MCPsignal"/>
    <property type="match status" value="1"/>
</dbReference>
<dbReference type="PANTHER" id="PTHR43531">
    <property type="entry name" value="PROTEIN ICFG"/>
    <property type="match status" value="1"/>
</dbReference>
<dbReference type="GO" id="GO:0005886">
    <property type="term" value="C:plasma membrane"/>
    <property type="evidence" value="ECO:0007669"/>
    <property type="project" value="TreeGrafter"/>
</dbReference>
<dbReference type="Gene3D" id="1.10.287.950">
    <property type="entry name" value="Methyl-accepting chemotaxis protein"/>
    <property type="match status" value="1"/>
</dbReference>
<dbReference type="GO" id="GO:0007165">
    <property type="term" value="P:signal transduction"/>
    <property type="evidence" value="ECO:0007669"/>
    <property type="project" value="InterPro"/>
</dbReference>
<name>A0A644UP65_9ZZZZ</name>
<dbReference type="InterPro" id="IPR004089">
    <property type="entry name" value="MCPsignal_dom"/>
</dbReference>
<proteinExistence type="predicted"/>
<keyword evidence="1" id="KW-0145">Chemotaxis</keyword>
<dbReference type="SUPFAM" id="SSF58104">
    <property type="entry name" value="Methyl-accepting chemotaxis protein (MCP) signaling domain"/>
    <property type="match status" value="1"/>
</dbReference>
<dbReference type="AlphaFoldDB" id="A0A644UP65"/>
<dbReference type="PANTHER" id="PTHR43531:SF11">
    <property type="entry name" value="METHYL-ACCEPTING CHEMOTAXIS PROTEIN 3"/>
    <property type="match status" value="1"/>
</dbReference>
<reference evidence="3" key="1">
    <citation type="submission" date="2019-08" db="EMBL/GenBank/DDBJ databases">
        <authorList>
            <person name="Kucharzyk K."/>
            <person name="Murdoch R.W."/>
            <person name="Higgins S."/>
            <person name="Loffler F."/>
        </authorList>
    </citation>
    <scope>NUCLEOTIDE SEQUENCE</scope>
</reference>
<dbReference type="PRINTS" id="PR00260">
    <property type="entry name" value="CHEMTRNSDUCR"/>
</dbReference>